<feature type="active site" description="Proton acceptor" evidence="2">
    <location>
        <position position="87"/>
    </location>
</feature>
<dbReference type="PANTHER" id="PTHR12510:SF4">
    <property type="entry name" value="GAMMA-GLUTAMYLAMINECYCLOTRANSFERASE"/>
    <property type="match status" value="1"/>
</dbReference>
<feature type="domain" description="Gamma-glutamylcyclotransferase AIG2-like" evidence="4">
    <location>
        <begin position="9"/>
        <end position="134"/>
    </location>
</feature>
<dbReference type="GO" id="GO:0005829">
    <property type="term" value="C:cytosol"/>
    <property type="evidence" value="ECO:0007669"/>
    <property type="project" value="TreeGrafter"/>
</dbReference>
<comment type="caution">
    <text evidence="5">The sequence shown here is derived from an EMBL/GenBank/DDBJ whole genome shotgun (WGS) entry which is preliminary data.</text>
</comment>
<keyword evidence="6" id="KW-1185">Reference proteome</keyword>
<reference evidence="5 6" key="1">
    <citation type="journal article" date="2021" name="Elife">
        <title>Chloroplast acquisition without the gene transfer in kleptoplastic sea slugs, Plakobranchus ocellatus.</title>
        <authorList>
            <person name="Maeda T."/>
            <person name="Takahashi S."/>
            <person name="Yoshida T."/>
            <person name="Shimamura S."/>
            <person name="Takaki Y."/>
            <person name="Nagai Y."/>
            <person name="Toyoda A."/>
            <person name="Suzuki Y."/>
            <person name="Arimoto A."/>
            <person name="Ishii H."/>
            <person name="Satoh N."/>
            <person name="Nishiyama T."/>
            <person name="Hasebe M."/>
            <person name="Maruyama T."/>
            <person name="Minagawa J."/>
            <person name="Obokata J."/>
            <person name="Shigenobu S."/>
        </authorList>
    </citation>
    <scope>NUCLEOTIDE SEQUENCE [LARGE SCALE GENOMIC DNA]</scope>
</reference>
<comment type="similarity">
    <text evidence="1 3">Belongs to the gamma-glutamylcyclotransferase family.</text>
</comment>
<evidence type="ECO:0000256" key="2">
    <source>
        <dbReference type="PIRSR" id="PIRSR639126-1"/>
    </source>
</evidence>
<dbReference type="PANTHER" id="PTHR12510">
    <property type="entry name" value="TROPONIN C-AKIN-1 PROTEIN"/>
    <property type="match status" value="1"/>
</dbReference>
<gene>
    <name evidence="5" type="ORF">ElyMa_005867700</name>
</gene>
<dbReference type="Gene3D" id="3.10.490.10">
    <property type="entry name" value="Gamma-glutamyl cyclotransferase-like"/>
    <property type="match status" value="1"/>
</dbReference>
<dbReference type="InterPro" id="IPR039126">
    <property type="entry name" value="GGACT"/>
</dbReference>
<dbReference type="InterPro" id="IPR009288">
    <property type="entry name" value="AIG2-like_dom"/>
</dbReference>
<dbReference type="EMBL" id="BMAT01011793">
    <property type="protein sequence ID" value="GFR79186.1"/>
    <property type="molecule type" value="Genomic_DNA"/>
</dbReference>
<sequence>MAGASTHFVFLYGTLKTTEPNHHVLFRRDPEGVTFVGEGQTVDLYPLIVTTPFNIPFLLDQEHTGKKILGEIYEINETTLELLDEFEGVPDFYDRKKVKVQLRADAKGQPISDNPKHLDVWLYCLPRFKRSLLDLPHLSNYRGDGVLAPKYNTYQPEIDGRLDMYLKDV</sequence>
<dbReference type="Proteomes" id="UP000762676">
    <property type="component" value="Unassembled WGS sequence"/>
</dbReference>
<dbReference type="Pfam" id="PF06094">
    <property type="entry name" value="GGACT"/>
    <property type="match status" value="1"/>
</dbReference>
<evidence type="ECO:0000256" key="3">
    <source>
        <dbReference type="RuleBase" id="RU367036"/>
    </source>
</evidence>
<proteinExistence type="inferred from homology"/>
<dbReference type="CDD" id="cd06661">
    <property type="entry name" value="GGCT_like"/>
    <property type="match status" value="1"/>
</dbReference>
<dbReference type="InterPro" id="IPR036568">
    <property type="entry name" value="GGCT-like_sf"/>
</dbReference>
<evidence type="ECO:0000313" key="5">
    <source>
        <dbReference type="EMBL" id="GFR79186.1"/>
    </source>
</evidence>
<protein>
    <recommendedName>
        <fullName evidence="3">Gamma-glutamylcyclotransferase family protein</fullName>
    </recommendedName>
</protein>
<name>A0AAV4G220_9GAST</name>
<evidence type="ECO:0000256" key="1">
    <source>
        <dbReference type="ARBA" id="ARBA00008861"/>
    </source>
</evidence>
<evidence type="ECO:0000259" key="4">
    <source>
        <dbReference type="Pfam" id="PF06094"/>
    </source>
</evidence>
<dbReference type="AlphaFoldDB" id="A0AAV4G220"/>
<dbReference type="GO" id="GO:0061929">
    <property type="term" value="F:gamma-glutamylaminecyclotransferase activity"/>
    <property type="evidence" value="ECO:0007669"/>
    <property type="project" value="InterPro"/>
</dbReference>
<organism evidence="5 6">
    <name type="scientific">Elysia marginata</name>
    <dbReference type="NCBI Taxonomy" id="1093978"/>
    <lineage>
        <taxon>Eukaryota</taxon>
        <taxon>Metazoa</taxon>
        <taxon>Spiralia</taxon>
        <taxon>Lophotrochozoa</taxon>
        <taxon>Mollusca</taxon>
        <taxon>Gastropoda</taxon>
        <taxon>Heterobranchia</taxon>
        <taxon>Euthyneura</taxon>
        <taxon>Panpulmonata</taxon>
        <taxon>Sacoglossa</taxon>
        <taxon>Placobranchoidea</taxon>
        <taxon>Plakobranchidae</taxon>
        <taxon>Elysia</taxon>
    </lineage>
</organism>
<evidence type="ECO:0000313" key="6">
    <source>
        <dbReference type="Proteomes" id="UP000762676"/>
    </source>
</evidence>
<dbReference type="InterPro" id="IPR013024">
    <property type="entry name" value="GGCT-like"/>
</dbReference>
<accession>A0AAV4G220</accession>
<dbReference type="SUPFAM" id="SSF110857">
    <property type="entry name" value="Gamma-glutamyl cyclotransferase-like"/>
    <property type="match status" value="1"/>
</dbReference>